<keyword evidence="3" id="KW-1185">Reference proteome</keyword>
<protein>
    <submittedName>
        <fullName evidence="2">Outer membrane protein</fullName>
    </submittedName>
</protein>
<keyword evidence="1" id="KW-0732">Signal</keyword>
<evidence type="ECO:0000256" key="1">
    <source>
        <dbReference type="SAM" id="SignalP"/>
    </source>
</evidence>
<dbReference type="PANTHER" id="PTHR34387:SF2">
    <property type="entry name" value="SLR1258 PROTEIN"/>
    <property type="match status" value="1"/>
</dbReference>
<dbReference type="Gene3D" id="3.30.70.2970">
    <property type="entry name" value="Protein of unknown function (DUF541), domain 2"/>
    <property type="match status" value="1"/>
</dbReference>
<dbReference type="KEGG" id="tet:TTHERM_00957610"/>
<proteinExistence type="predicted"/>
<dbReference type="PANTHER" id="PTHR34387">
    <property type="entry name" value="SLR1258 PROTEIN"/>
    <property type="match status" value="1"/>
</dbReference>
<evidence type="ECO:0000313" key="3">
    <source>
        <dbReference type="Proteomes" id="UP000009168"/>
    </source>
</evidence>
<dbReference type="InterPro" id="IPR007497">
    <property type="entry name" value="SIMPL/DUF541"/>
</dbReference>
<dbReference type="Gene3D" id="3.30.110.170">
    <property type="entry name" value="Protein of unknown function (DUF541), domain 1"/>
    <property type="match status" value="1"/>
</dbReference>
<dbReference type="GO" id="GO:0006974">
    <property type="term" value="P:DNA damage response"/>
    <property type="evidence" value="ECO:0007669"/>
    <property type="project" value="TreeGrafter"/>
</dbReference>
<dbReference type="AlphaFoldDB" id="Q23VE0"/>
<gene>
    <name evidence="2" type="ORF">TTHERM_00957610</name>
</gene>
<dbReference type="InParanoid" id="Q23VE0"/>
<dbReference type="OMA" id="STIMEPT"/>
<dbReference type="EMBL" id="GG662613">
    <property type="protein sequence ID" value="EAS00496.1"/>
    <property type="molecule type" value="Genomic_DNA"/>
</dbReference>
<evidence type="ECO:0000313" key="2">
    <source>
        <dbReference type="EMBL" id="EAS00496.1"/>
    </source>
</evidence>
<dbReference type="Pfam" id="PF04402">
    <property type="entry name" value="SIMPL"/>
    <property type="match status" value="1"/>
</dbReference>
<feature type="signal peptide" evidence="1">
    <location>
        <begin position="1"/>
        <end position="23"/>
    </location>
</feature>
<dbReference type="HOGENOM" id="CLU_088104_0_0_1"/>
<dbReference type="Proteomes" id="UP000009168">
    <property type="component" value="Unassembled WGS sequence"/>
</dbReference>
<dbReference type="InterPro" id="IPR052022">
    <property type="entry name" value="26kDa_periplasmic_antigen"/>
</dbReference>
<dbReference type="RefSeq" id="XP_001020741.1">
    <property type="nucleotide sequence ID" value="XM_001020741.3"/>
</dbReference>
<dbReference type="OrthoDB" id="290898at2759"/>
<accession>Q23VE0</accession>
<feature type="chain" id="PRO_5004202123" evidence="1">
    <location>
        <begin position="24"/>
        <end position="276"/>
    </location>
</feature>
<dbReference type="GeneID" id="7825783"/>
<name>Q23VE0_TETTS</name>
<reference evidence="3" key="1">
    <citation type="journal article" date="2006" name="PLoS Biol.">
        <title>Macronuclear genome sequence of the ciliate Tetrahymena thermophila, a model eukaryote.</title>
        <authorList>
            <person name="Eisen J.A."/>
            <person name="Coyne R.S."/>
            <person name="Wu M."/>
            <person name="Wu D."/>
            <person name="Thiagarajan M."/>
            <person name="Wortman J.R."/>
            <person name="Badger J.H."/>
            <person name="Ren Q."/>
            <person name="Amedeo P."/>
            <person name="Jones K.M."/>
            <person name="Tallon L.J."/>
            <person name="Delcher A.L."/>
            <person name="Salzberg S.L."/>
            <person name="Silva J.C."/>
            <person name="Haas B.J."/>
            <person name="Majoros W.H."/>
            <person name="Farzad M."/>
            <person name="Carlton J.M."/>
            <person name="Smith R.K. Jr."/>
            <person name="Garg J."/>
            <person name="Pearlman R.E."/>
            <person name="Karrer K.M."/>
            <person name="Sun L."/>
            <person name="Manning G."/>
            <person name="Elde N.C."/>
            <person name="Turkewitz A.P."/>
            <person name="Asai D.J."/>
            <person name="Wilkes D.E."/>
            <person name="Wang Y."/>
            <person name="Cai H."/>
            <person name="Collins K."/>
            <person name="Stewart B.A."/>
            <person name="Lee S.R."/>
            <person name="Wilamowska K."/>
            <person name="Weinberg Z."/>
            <person name="Ruzzo W.L."/>
            <person name="Wloga D."/>
            <person name="Gaertig J."/>
            <person name="Frankel J."/>
            <person name="Tsao C.-C."/>
            <person name="Gorovsky M.A."/>
            <person name="Keeling P.J."/>
            <person name="Waller R.F."/>
            <person name="Patron N.J."/>
            <person name="Cherry J.M."/>
            <person name="Stover N.A."/>
            <person name="Krieger C.J."/>
            <person name="del Toro C."/>
            <person name="Ryder H.F."/>
            <person name="Williamson S.C."/>
            <person name="Barbeau R.A."/>
            <person name="Hamilton E.P."/>
            <person name="Orias E."/>
        </authorList>
    </citation>
    <scope>NUCLEOTIDE SEQUENCE [LARGE SCALE GENOMIC DNA]</scope>
    <source>
        <strain evidence="3">SB210</strain>
    </source>
</reference>
<sequence>MANQILKSLLIISLLSISQLTFASDIKASSERLEKGGSFGPSWEERQHYLPDFMRVSGVASGYLSSEQVIIEFDIETLSDSAGTSLLQNNQSISKAINQMKKAGVEESELTTQDMRIYPSYRQEYDDRTKNYKSIFEGYKVENKLKFISKKLDLAGKVIDVAVSNGINKISSVQFVPTQTKIKELKDSLISQAVEDAVKRANLALQSLNYEIKSVKSIDIENDSYGRNQLYNSKASFSDSYSAGSDLSDETKLFDNLKKFTVSVNVSFIIGRKESS</sequence>
<organism evidence="2 3">
    <name type="scientific">Tetrahymena thermophila (strain SB210)</name>
    <dbReference type="NCBI Taxonomy" id="312017"/>
    <lineage>
        <taxon>Eukaryota</taxon>
        <taxon>Sar</taxon>
        <taxon>Alveolata</taxon>
        <taxon>Ciliophora</taxon>
        <taxon>Intramacronucleata</taxon>
        <taxon>Oligohymenophorea</taxon>
        <taxon>Hymenostomatida</taxon>
        <taxon>Tetrahymenina</taxon>
        <taxon>Tetrahymenidae</taxon>
        <taxon>Tetrahymena</taxon>
    </lineage>
</organism>